<organism evidence="2">
    <name type="scientific">uncultured Desulfobacteraceae bacterium</name>
    <dbReference type="NCBI Taxonomy" id="218296"/>
    <lineage>
        <taxon>Bacteria</taxon>
        <taxon>Pseudomonadati</taxon>
        <taxon>Thermodesulfobacteriota</taxon>
        <taxon>Desulfobacteria</taxon>
        <taxon>Desulfobacterales</taxon>
        <taxon>Desulfobacteraceae</taxon>
        <taxon>environmental samples</taxon>
    </lineage>
</organism>
<dbReference type="Pfam" id="PF08011">
    <property type="entry name" value="PDDEXK_9"/>
    <property type="match status" value="1"/>
</dbReference>
<proteinExistence type="predicted"/>
<sequence>MAQKIKRIPYGISDFEMVQTGNYYFVDKTRFIPFLEEHRYTFFIRPRRFGKSLWISILECYYDINLKDRFDEYFKETRIGQNPTPERNSYLILRFDFSAVNPAIGKVEESFEAYCSLAVRHFTRVYKDALDGRFFSEVEDIPSVSEKLDAVFMRAHELNLNIYMLIDEYDNFANTILSTAGEKAYHDLTHGEGFFRHFFGKLKAGTAMRSGLSRLFITGVSPITMDDVTSGFNIGTNISMRGAFNEMAGFSENEIAEILDYYKKAGKFSPDVDESMEIMRKWYNGYVFAKNISTPVFNTDMALYFVNVANLDNALPDNLIDDNVKIDYGKLKHLMFVNKRLNGNFDVLKSIMEEGKISSYINQSFALEQLTNPDNFVSLLYFFGLLTFRGTKHGEPLLAIPNMTVSHLMYGYIRDAYSEAEIFRVNIWKFAGLVREMGWLGKWKEVFGFISREIKNQTSVRDYLGGEKIIQGFLLAYLSINDFFIPHTEYEAGKGYSDFFLEPFLLKYPEMPYGYLIEIKYIKRGGVTDSVLAKAEDEAKEQLEQYAGEGRFAEKYKGRKIFKLLLIFHGWEMVLAKEV</sequence>
<dbReference type="InterPro" id="IPR018631">
    <property type="entry name" value="AAA-ATPase-like_dom"/>
</dbReference>
<feature type="domain" description="AAA-ATPase-like" evidence="1">
    <location>
        <begin position="9"/>
        <end position="229"/>
    </location>
</feature>
<evidence type="ECO:0000313" key="2">
    <source>
        <dbReference type="EMBL" id="VEN74761.1"/>
    </source>
</evidence>
<accession>A0A484HN69</accession>
<dbReference type="PANTHER" id="PTHR34825:SF2">
    <property type="entry name" value="AAA-ATPASE-LIKE DOMAIN-CONTAINING PROTEIN"/>
    <property type="match status" value="1"/>
</dbReference>
<dbReference type="Pfam" id="PF09820">
    <property type="entry name" value="AAA-ATPase_like"/>
    <property type="match status" value="1"/>
</dbReference>
<evidence type="ECO:0000259" key="1">
    <source>
        <dbReference type="Pfam" id="PF09820"/>
    </source>
</evidence>
<gene>
    <name evidence="2" type="ORF">EPICR_50037</name>
</gene>
<dbReference type="EMBL" id="CAACVI010000045">
    <property type="protein sequence ID" value="VEN74761.1"/>
    <property type="molecule type" value="Genomic_DNA"/>
</dbReference>
<reference evidence="2" key="1">
    <citation type="submission" date="2019-01" db="EMBL/GenBank/DDBJ databases">
        <authorList>
            <consortium name="Genoscope - CEA"/>
            <person name="William W."/>
        </authorList>
    </citation>
    <scope>NUCLEOTIDE SEQUENCE</scope>
    <source>
        <strain evidence="2">CR-1</strain>
    </source>
</reference>
<dbReference type="AlphaFoldDB" id="A0A484HN69"/>
<dbReference type="PANTHER" id="PTHR34825">
    <property type="entry name" value="CONSERVED PROTEIN, WITH A WEAK D-GALACTARATE DEHYDRATASE/ALTRONATE HYDROLASE DOMAIN"/>
    <property type="match status" value="1"/>
</dbReference>
<name>A0A484HN69_9BACT</name>
<dbReference type="InterPro" id="IPR012547">
    <property type="entry name" value="PDDEXK_9"/>
</dbReference>
<protein>
    <submittedName>
        <fullName evidence="2">ATPase AAA</fullName>
    </submittedName>
</protein>